<dbReference type="InterPro" id="IPR036864">
    <property type="entry name" value="Zn2-C6_fun-type_DNA-bd_sf"/>
</dbReference>
<dbReference type="OrthoDB" id="5407715at2759"/>
<keyword evidence="6" id="KW-1185">Reference proteome</keyword>
<dbReference type="Pfam" id="PF04082">
    <property type="entry name" value="Fungal_trans"/>
    <property type="match status" value="1"/>
</dbReference>
<dbReference type="InterPro" id="IPR011032">
    <property type="entry name" value="GroES-like_sf"/>
</dbReference>
<dbReference type="PROSITE" id="PS50048">
    <property type="entry name" value="ZN2_CY6_FUNGAL_2"/>
    <property type="match status" value="1"/>
</dbReference>
<dbReference type="InterPro" id="IPR001138">
    <property type="entry name" value="Zn2Cys6_DnaBD"/>
</dbReference>
<dbReference type="EMBL" id="JAGPYM010000008">
    <property type="protein sequence ID" value="KAH6891526.1"/>
    <property type="molecule type" value="Genomic_DNA"/>
</dbReference>
<dbReference type="InterPro" id="IPR007219">
    <property type="entry name" value="XnlR_reg_dom"/>
</dbReference>
<dbReference type="Gene3D" id="3.40.50.720">
    <property type="entry name" value="NAD(P)-binding Rossmann-like Domain"/>
    <property type="match status" value="1"/>
</dbReference>
<dbReference type="GO" id="GO:0003677">
    <property type="term" value="F:DNA binding"/>
    <property type="evidence" value="ECO:0007669"/>
    <property type="project" value="InterPro"/>
</dbReference>
<dbReference type="GO" id="GO:0006351">
    <property type="term" value="P:DNA-templated transcription"/>
    <property type="evidence" value="ECO:0007669"/>
    <property type="project" value="InterPro"/>
</dbReference>
<dbReference type="PANTHER" id="PTHR31001:SF49">
    <property type="entry name" value="ZN(II)2CYS6 TRANSCRIPTION FACTOR (EUROFUNG)"/>
    <property type="match status" value="1"/>
</dbReference>
<dbReference type="PANTHER" id="PTHR31001">
    <property type="entry name" value="UNCHARACTERIZED TRANSCRIPTIONAL REGULATORY PROTEIN"/>
    <property type="match status" value="1"/>
</dbReference>
<proteinExistence type="predicted"/>
<keyword evidence="3" id="KW-0539">Nucleus</keyword>
<feature type="domain" description="Zn(2)-C6 fungal-type" evidence="4">
    <location>
        <begin position="29"/>
        <end position="60"/>
    </location>
</feature>
<evidence type="ECO:0000259" key="4">
    <source>
        <dbReference type="PROSITE" id="PS50048"/>
    </source>
</evidence>
<organism evidence="5 6">
    <name type="scientific">Thelonectria olida</name>
    <dbReference type="NCBI Taxonomy" id="1576542"/>
    <lineage>
        <taxon>Eukaryota</taxon>
        <taxon>Fungi</taxon>
        <taxon>Dikarya</taxon>
        <taxon>Ascomycota</taxon>
        <taxon>Pezizomycotina</taxon>
        <taxon>Sordariomycetes</taxon>
        <taxon>Hypocreomycetidae</taxon>
        <taxon>Hypocreales</taxon>
        <taxon>Nectriaceae</taxon>
        <taxon>Thelonectria</taxon>
    </lineage>
</organism>
<evidence type="ECO:0000256" key="3">
    <source>
        <dbReference type="ARBA" id="ARBA00023242"/>
    </source>
</evidence>
<dbReference type="GO" id="GO:0000981">
    <property type="term" value="F:DNA-binding transcription factor activity, RNA polymerase II-specific"/>
    <property type="evidence" value="ECO:0007669"/>
    <property type="project" value="InterPro"/>
</dbReference>
<dbReference type="CDD" id="cd00067">
    <property type="entry name" value="GAL4"/>
    <property type="match status" value="1"/>
</dbReference>
<evidence type="ECO:0000313" key="6">
    <source>
        <dbReference type="Proteomes" id="UP000777438"/>
    </source>
</evidence>
<dbReference type="SUPFAM" id="SSF50129">
    <property type="entry name" value="GroES-like"/>
    <property type="match status" value="1"/>
</dbReference>
<reference evidence="5 6" key="1">
    <citation type="journal article" date="2021" name="Nat. Commun.">
        <title>Genetic determinants of endophytism in the Arabidopsis root mycobiome.</title>
        <authorList>
            <person name="Mesny F."/>
            <person name="Miyauchi S."/>
            <person name="Thiergart T."/>
            <person name="Pickel B."/>
            <person name="Atanasova L."/>
            <person name="Karlsson M."/>
            <person name="Huettel B."/>
            <person name="Barry K.W."/>
            <person name="Haridas S."/>
            <person name="Chen C."/>
            <person name="Bauer D."/>
            <person name="Andreopoulos W."/>
            <person name="Pangilinan J."/>
            <person name="LaButti K."/>
            <person name="Riley R."/>
            <person name="Lipzen A."/>
            <person name="Clum A."/>
            <person name="Drula E."/>
            <person name="Henrissat B."/>
            <person name="Kohler A."/>
            <person name="Grigoriev I.V."/>
            <person name="Martin F.M."/>
            <person name="Hacquard S."/>
        </authorList>
    </citation>
    <scope>NUCLEOTIDE SEQUENCE [LARGE SCALE GENOMIC DNA]</scope>
    <source>
        <strain evidence="5 6">MPI-CAGE-CH-0241</strain>
    </source>
</reference>
<comment type="caution">
    <text evidence="5">The sequence shown here is derived from an EMBL/GenBank/DDBJ whole genome shotgun (WGS) entry which is preliminary data.</text>
</comment>
<evidence type="ECO:0000256" key="2">
    <source>
        <dbReference type="ARBA" id="ARBA00022723"/>
    </source>
</evidence>
<dbReference type="Gene3D" id="4.10.240.10">
    <property type="entry name" value="Zn(2)-C6 fungal-type DNA-binding domain"/>
    <property type="match status" value="1"/>
</dbReference>
<dbReference type="GO" id="GO:0008270">
    <property type="term" value="F:zinc ion binding"/>
    <property type="evidence" value="ECO:0007669"/>
    <property type="project" value="InterPro"/>
</dbReference>
<gene>
    <name evidence="5" type="ORF">B0T10DRAFT_402453</name>
</gene>
<keyword evidence="2" id="KW-0479">Metal-binding</keyword>
<dbReference type="GO" id="GO:0005634">
    <property type="term" value="C:nucleus"/>
    <property type="evidence" value="ECO:0007669"/>
    <property type="project" value="UniProtKB-SubCell"/>
</dbReference>
<dbReference type="Pfam" id="PF00172">
    <property type="entry name" value="Zn_clus"/>
    <property type="match status" value="1"/>
</dbReference>
<feature type="non-terminal residue" evidence="5">
    <location>
        <position position="1"/>
    </location>
</feature>
<name>A0A9P8W6J8_9HYPO</name>
<comment type="subcellular location">
    <subcellularLocation>
        <location evidence="1">Nucleus</location>
    </subcellularLocation>
</comment>
<dbReference type="SMART" id="SM00066">
    <property type="entry name" value="GAL4"/>
    <property type="match status" value="1"/>
</dbReference>
<dbReference type="InterPro" id="IPR050613">
    <property type="entry name" value="Sec_Metabolite_Reg"/>
</dbReference>
<dbReference type="CDD" id="cd05188">
    <property type="entry name" value="MDR"/>
    <property type="match status" value="1"/>
</dbReference>
<dbReference type="SMART" id="SM00906">
    <property type="entry name" value="Fungal_trans"/>
    <property type="match status" value="1"/>
</dbReference>
<dbReference type="Gene3D" id="3.90.180.10">
    <property type="entry name" value="Medium-chain alcohol dehydrogenases, catalytic domain"/>
    <property type="match status" value="1"/>
</dbReference>
<evidence type="ECO:0000313" key="5">
    <source>
        <dbReference type="EMBL" id="KAH6891526.1"/>
    </source>
</evidence>
<dbReference type="SUPFAM" id="SSF51735">
    <property type="entry name" value="NAD(P)-binding Rossmann-fold domains"/>
    <property type="match status" value="1"/>
</dbReference>
<dbReference type="InterPro" id="IPR036291">
    <property type="entry name" value="NAD(P)-bd_dom_sf"/>
</dbReference>
<accession>A0A9P8W6J8</accession>
<dbReference type="PROSITE" id="PS00463">
    <property type="entry name" value="ZN2_CY6_FUNGAL_1"/>
    <property type="match status" value="1"/>
</dbReference>
<protein>
    <recommendedName>
        <fullName evidence="4">Zn(2)-C6 fungal-type domain-containing protein</fullName>
    </recommendedName>
</protein>
<dbReference type="Proteomes" id="UP000777438">
    <property type="component" value="Unassembled WGS sequence"/>
</dbReference>
<dbReference type="SUPFAM" id="SSF57701">
    <property type="entry name" value="Zn2/Cys6 DNA-binding domain"/>
    <property type="match status" value="1"/>
</dbReference>
<dbReference type="AlphaFoldDB" id="A0A9P8W6J8"/>
<evidence type="ECO:0000256" key="1">
    <source>
        <dbReference type="ARBA" id="ARBA00004123"/>
    </source>
</evidence>
<dbReference type="CDD" id="cd12148">
    <property type="entry name" value="fungal_TF_MHR"/>
    <property type="match status" value="1"/>
</dbReference>
<sequence>NMEKSNFQQCTGTFRASQSRIKRKRPVVSCSACRRRKAKCDRKQPCSGCDQRGEGDLCDFRASPSHSRLEVQNQLDRIERAQHPHLDSQMSVQWAGLMQGIHDIRRALDASSNNPDSRLAHPEQPDLVFGSMPPTTTKAVLTALPVRQVADRLIAAYFNSKYVAPPILHTHQFRRQYEAFWEAPESCDILWISILLSTLSIGSMVASAKGLFSSSGKTLPDPKTYITLSARCLVAGQYLTAKAFSVEALVMHAHSRYIHGSDSVPVLSAICGLTVRLAQGQGFHRDLGLHPATATPFQIEMRRRVWFMIQYYDLLFALEQGIPPLIHGDTFDTDHPTNLADDDFDEDSIGLSPRPVTDPQPVLACIYQSRLLPILRRIMRHSCLASSYTRSDTMLLGSELDQWHTSIPPCLKVRPIQSTSFTDPNYTVMNRVMLELLYNMSISTLYRPFLQSKLNRQALCESSLDVCRRTALKSVYMYLEVHQELQLGGRFHEDRYMASNMRLQDFLIAAMVVPLEFSGCPNLPHEEGIDQAQMLRKAYEIWLRRKKESKIDSDASRAFEVLLGQIEATEKSSDSLRAELKGHRRLQYDASQLASHSQFDLTSDEAAFTMASSSTTSIPQTMTSLVLPAFNQPLVFEKTPIPPETAPGSVLVQILSTALRPHHRLGFTRKSFLSFPIPYTPGNSGIARVISVGPDAASLKPGQLVFVNGFLAARDDPEGTQVLLGLHDGGGPEGQAKLFAAWKGLWRDIGIVPMENCLALNEKILVDDMGYSFGDLNYIERLSVAYGGVSAAQLHAGQTVIVAPATGHFSGAVAELAAQIGCSVIALSRSASKLIPLTSRHPRITGLELTGDEGNDIAAIMALCPSGADAFIDVSPPEATASPHHLAVGVKAVRSGATVVFLGAMGDVKVSYVGLMARSITLKGQFMYSRAELARLTKMIETGVVKLGEDAGHELVNGGYPLEDWEAAVAEAEGAVKWGQQVVFLPKKN</sequence>